<proteinExistence type="predicted"/>
<evidence type="ECO:0000256" key="1">
    <source>
        <dbReference type="ARBA" id="ARBA00022553"/>
    </source>
</evidence>
<dbReference type="PROSITE" id="PS50110">
    <property type="entry name" value="RESPONSE_REGULATORY"/>
    <property type="match status" value="1"/>
</dbReference>
<accession>A0AAE6JIX9</accession>
<dbReference type="InterPro" id="IPR001789">
    <property type="entry name" value="Sig_transdc_resp-reg_receiver"/>
</dbReference>
<keyword evidence="1 2" id="KW-0597">Phosphoprotein</keyword>
<evidence type="ECO:0000313" key="7">
    <source>
        <dbReference type="Proteomes" id="UP000663940"/>
    </source>
</evidence>
<evidence type="ECO:0000313" key="6">
    <source>
        <dbReference type="Proteomes" id="UP000250557"/>
    </source>
</evidence>
<evidence type="ECO:0000256" key="2">
    <source>
        <dbReference type="PROSITE-ProRule" id="PRU00169"/>
    </source>
</evidence>
<dbReference type="AlphaFoldDB" id="A0AAE6JIX9"/>
<name>A0AAE6JIX9_9SPHI</name>
<protein>
    <submittedName>
        <fullName evidence="4">Response regulator</fullName>
    </submittedName>
</protein>
<gene>
    <name evidence="4" type="ORF">DIU31_024175</name>
    <name evidence="5" type="ORF">J3L21_03270</name>
</gene>
<dbReference type="InterPro" id="IPR050595">
    <property type="entry name" value="Bact_response_regulator"/>
</dbReference>
<dbReference type="Gene3D" id="3.40.50.2300">
    <property type="match status" value="1"/>
</dbReference>
<sequence length="122" mass="13853">MKNHILIIDDDKEILELFNDILTYAGYRVTILPEIVNIKATIDAFNPDLVIIDYLLPGINGGEMCAQIKSDQETLHIPIILTSAHSRVLLSLGTYNCDEFLEKPFDISHLNDRISYHLNKVT</sequence>
<dbReference type="InterPro" id="IPR011006">
    <property type="entry name" value="CheY-like_superfamily"/>
</dbReference>
<feature type="modified residue" description="4-aspartylphosphate" evidence="2">
    <location>
        <position position="53"/>
    </location>
</feature>
<evidence type="ECO:0000313" key="4">
    <source>
        <dbReference type="EMBL" id="QEM06460.1"/>
    </source>
</evidence>
<dbReference type="Proteomes" id="UP000663940">
    <property type="component" value="Chromosome"/>
</dbReference>
<evidence type="ECO:0000313" key="5">
    <source>
        <dbReference type="EMBL" id="QTE51012.1"/>
    </source>
</evidence>
<dbReference type="RefSeq" id="WP_112653429.1">
    <property type="nucleotide sequence ID" value="NZ_CP043451.1"/>
</dbReference>
<keyword evidence="7" id="KW-1185">Reference proteome</keyword>
<dbReference type="PANTHER" id="PTHR44591">
    <property type="entry name" value="STRESS RESPONSE REGULATOR PROTEIN 1"/>
    <property type="match status" value="1"/>
</dbReference>
<dbReference type="Proteomes" id="UP000250557">
    <property type="component" value="Chromosome"/>
</dbReference>
<dbReference type="SMART" id="SM00448">
    <property type="entry name" value="REC"/>
    <property type="match status" value="1"/>
</dbReference>
<evidence type="ECO:0000259" key="3">
    <source>
        <dbReference type="PROSITE" id="PS50110"/>
    </source>
</evidence>
<organism evidence="4 6">
    <name type="scientific">Mucilaginibacter rubeus</name>
    <dbReference type="NCBI Taxonomy" id="2027860"/>
    <lineage>
        <taxon>Bacteria</taxon>
        <taxon>Pseudomonadati</taxon>
        <taxon>Bacteroidota</taxon>
        <taxon>Sphingobacteriia</taxon>
        <taxon>Sphingobacteriales</taxon>
        <taxon>Sphingobacteriaceae</taxon>
        <taxon>Mucilaginibacter</taxon>
    </lineage>
</organism>
<dbReference type="EMBL" id="CP071880">
    <property type="protein sequence ID" value="QTE51012.1"/>
    <property type="molecule type" value="Genomic_DNA"/>
</dbReference>
<dbReference type="GO" id="GO:0000160">
    <property type="term" value="P:phosphorelay signal transduction system"/>
    <property type="evidence" value="ECO:0007669"/>
    <property type="project" value="InterPro"/>
</dbReference>
<dbReference type="SUPFAM" id="SSF52172">
    <property type="entry name" value="CheY-like"/>
    <property type="match status" value="1"/>
</dbReference>
<reference evidence="4 6" key="1">
    <citation type="submission" date="2019-08" db="EMBL/GenBank/DDBJ databases">
        <title>Comparative genome analysis confer to the adaptation heavy metal polluted environment.</title>
        <authorList>
            <person name="Li Y."/>
        </authorList>
    </citation>
    <scope>NUCLEOTIDE SEQUENCE [LARGE SCALE GENOMIC DNA]</scope>
    <source>
        <strain evidence="4 6">P2</strain>
    </source>
</reference>
<dbReference type="Pfam" id="PF00072">
    <property type="entry name" value="Response_reg"/>
    <property type="match status" value="1"/>
</dbReference>
<reference evidence="5 7" key="2">
    <citation type="submission" date="2021-03" db="EMBL/GenBank/DDBJ databases">
        <title>Mucilaginibacter strains isolated from gold and copper mining confer multi heavy-metal resistance.</title>
        <authorList>
            <person name="Li Y."/>
        </authorList>
    </citation>
    <scope>NUCLEOTIDE SEQUENCE [LARGE SCALE GENOMIC DNA]</scope>
    <source>
        <strain evidence="5 7">P2-4</strain>
    </source>
</reference>
<dbReference type="EMBL" id="CP043451">
    <property type="protein sequence ID" value="QEM06460.1"/>
    <property type="molecule type" value="Genomic_DNA"/>
</dbReference>
<feature type="domain" description="Response regulatory" evidence="3">
    <location>
        <begin position="4"/>
        <end position="118"/>
    </location>
</feature>
<dbReference type="PANTHER" id="PTHR44591:SF3">
    <property type="entry name" value="RESPONSE REGULATORY DOMAIN-CONTAINING PROTEIN"/>
    <property type="match status" value="1"/>
</dbReference>